<dbReference type="EMBL" id="CAJOBH010275358">
    <property type="protein sequence ID" value="CAF5167670.1"/>
    <property type="molecule type" value="Genomic_DNA"/>
</dbReference>
<organism evidence="1 2">
    <name type="scientific">Rotaria magnacalcarata</name>
    <dbReference type="NCBI Taxonomy" id="392030"/>
    <lineage>
        <taxon>Eukaryota</taxon>
        <taxon>Metazoa</taxon>
        <taxon>Spiralia</taxon>
        <taxon>Gnathifera</taxon>
        <taxon>Rotifera</taxon>
        <taxon>Eurotatoria</taxon>
        <taxon>Bdelloidea</taxon>
        <taxon>Philodinida</taxon>
        <taxon>Philodinidae</taxon>
        <taxon>Rotaria</taxon>
    </lineage>
</organism>
<dbReference type="AlphaFoldDB" id="A0A8S3GM25"/>
<feature type="non-terminal residue" evidence="1">
    <location>
        <position position="1"/>
    </location>
</feature>
<reference evidence="1" key="1">
    <citation type="submission" date="2021-02" db="EMBL/GenBank/DDBJ databases">
        <authorList>
            <person name="Nowell W R."/>
        </authorList>
    </citation>
    <scope>NUCLEOTIDE SEQUENCE</scope>
</reference>
<gene>
    <name evidence="1" type="ORF">BYL167_LOCUS76377</name>
</gene>
<dbReference type="Proteomes" id="UP000681967">
    <property type="component" value="Unassembled WGS sequence"/>
</dbReference>
<sequence>QAKHINSLQYLRTLRESSDNIKYSIDFSHAIAQQQQQQQQQPKLPASST</sequence>
<evidence type="ECO:0000313" key="1">
    <source>
        <dbReference type="EMBL" id="CAF5167670.1"/>
    </source>
</evidence>
<proteinExistence type="predicted"/>
<accession>A0A8S3GM25</accession>
<name>A0A8S3GM25_9BILA</name>
<protein>
    <submittedName>
        <fullName evidence="1">Uncharacterized protein</fullName>
    </submittedName>
</protein>
<comment type="caution">
    <text evidence="1">The sequence shown here is derived from an EMBL/GenBank/DDBJ whole genome shotgun (WGS) entry which is preliminary data.</text>
</comment>
<evidence type="ECO:0000313" key="2">
    <source>
        <dbReference type="Proteomes" id="UP000681967"/>
    </source>
</evidence>